<dbReference type="SUPFAM" id="SSF56935">
    <property type="entry name" value="Porins"/>
    <property type="match status" value="1"/>
</dbReference>
<keyword evidence="7" id="KW-0732">Signal</keyword>
<comment type="similarity">
    <text evidence="1 7">Belongs to the alphaproteobacteria porin family.</text>
</comment>
<keyword evidence="10" id="KW-1185">Reference proteome</keyword>
<evidence type="ECO:0000256" key="4">
    <source>
        <dbReference type="ARBA" id="ARBA00023114"/>
    </source>
</evidence>
<dbReference type="RefSeq" id="WP_244459154.1">
    <property type="nucleotide sequence ID" value="NZ_AP025637.1"/>
</dbReference>
<feature type="compositionally biased region" description="Low complexity" evidence="8">
    <location>
        <begin position="52"/>
        <end position="79"/>
    </location>
</feature>
<keyword evidence="7" id="KW-0812">Transmembrane</keyword>
<evidence type="ECO:0000256" key="2">
    <source>
        <dbReference type="ARBA" id="ARBA00022448"/>
    </source>
</evidence>
<comment type="subcellular location">
    <subcellularLocation>
        <location evidence="7">Cell outer membrane</location>
        <topology evidence="7">Multi-pass membrane protein</topology>
    </subcellularLocation>
</comment>
<protein>
    <recommendedName>
        <fullName evidence="7">Porin</fullName>
    </recommendedName>
</protein>
<keyword evidence="6 7" id="KW-0998">Cell outer membrane</keyword>
<reference evidence="9 10" key="1">
    <citation type="journal article" date="2016" name="Microbes Environ.">
        <title>Phylogenetically diverse aerobic anoxygenic phototrophic bacteria isolated from epilithic biofilms in Tama river, Japan.</title>
        <authorList>
            <person name="Hirose S."/>
            <person name="Matsuura K."/>
            <person name="Haruta S."/>
        </authorList>
    </citation>
    <scope>NUCLEOTIDE SEQUENCE [LARGE SCALE GENOMIC DNA]</scope>
    <source>
        <strain evidence="9 10">S08</strain>
    </source>
</reference>
<keyword evidence="3 7" id="KW-1134">Transmembrane beta strand</keyword>
<evidence type="ECO:0000256" key="7">
    <source>
        <dbReference type="RuleBase" id="RU364005"/>
    </source>
</evidence>
<comment type="domain">
    <text evidence="7">Consists of 16-stranded beta-barrel sheets, with large surface-exposed loops, that form a transmembrane pore at the center of each barrel. The pore is partially ocluded by a peptide loop that folds into the pore lumen.</text>
</comment>
<evidence type="ECO:0000256" key="6">
    <source>
        <dbReference type="ARBA" id="ARBA00023237"/>
    </source>
</evidence>
<evidence type="ECO:0000256" key="5">
    <source>
        <dbReference type="ARBA" id="ARBA00023136"/>
    </source>
</evidence>
<evidence type="ECO:0000313" key="9">
    <source>
        <dbReference type="EMBL" id="BDG71933.1"/>
    </source>
</evidence>
<keyword evidence="2 7" id="KW-0813">Transport</keyword>
<dbReference type="EMBL" id="AP025637">
    <property type="protein sequence ID" value="BDG71933.1"/>
    <property type="molecule type" value="Genomic_DNA"/>
</dbReference>
<evidence type="ECO:0000256" key="3">
    <source>
        <dbReference type="ARBA" id="ARBA00022452"/>
    </source>
</evidence>
<keyword evidence="7" id="KW-0406">Ion transport</keyword>
<keyword evidence="5 7" id="KW-0472">Membrane</keyword>
<feature type="signal peptide" evidence="7">
    <location>
        <begin position="1"/>
        <end position="25"/>
    </location>
</feature>
<gene>
    <name evidence="9" type="ORF">Rmf_18620</name>
</gene>
<dbReference type="Pfam" id="PF02530">
    <property type="entry name" value="Porin_2"/>
    <property type="match status" value="1"/>
</dbReference>
<proteinExistence type="inferred from homology"/>
<accession>A0ABM7Y2B5</accession>
<keyword evidence="4 7" id="KW-0626">Porin</keyword>
<name>A0ABM7Y2B5_9PROT</name>
<sequence length="560" mass="59001">MSARVGSLLLAGALGLAAAPVAAQAQGGDAAMIAELRRQLEEMRRRVEQLEARSAAQPPARAAVTPAPARQVARPTPRQPAAAEAQAAAAEARAAAAEARAAQAALAVAPSPFAPNVAGLQPPEPMGDQTATGDALRSDLPGIAFRVPGTDTQVRLYGFAKLTGYYDFGGRNQTDAPPPQTIPLAGSLADQQGGDFGMTARFSRFGFDTRTLTAWGTLETRLEGDFGGGSPTSNNAVFRLRQAWAELSDERLRVLVGQANSLWNEGVFETLIDATNLNQSFIRQAQLRVTGRLADGVTGMISLEAPETSYTSAAGAFTPGSSLDGGASPAFNSVPDLLARVSWRHDGAEVMGRALLRQLELRTDGTAAAGVAPVSDTALAWGVSGLVRLPMRWLSEAFGPDEIVGMAFYGEGIGRYFAGQNSGQDALTNLGLPGVLQAGLDPIPTYGATIAYRRFWTDQLRSNFTYAYARSDFPSYAMGFTPGSAAATSLNREYQQVFANLIWSPFGSVRNGVFSSGWLDLGVEYLFTRRDLFGGAQAGGPAGFGHGIANRVLFAAVARF</sequence>
<dbReference type="Proteomes" id="UP000831327">
    <property type="component" value="Chromosome"/>
</dbReference>
<dbReference type="InterPro" id="IPR003684">
    <property type="entry name" value="Porin_alphabac"/>
</dbReference>
<organism evidence="9 10">
    <name type="scientific">Roseomonas fluvialis</name>
    <dbReference type="NCBI Taxonomy" id="1750527"/>
    <lineage>
        <taxon>Bacteria</taxon>
        <taxon>Pseudomonadati</taxon>
        <taxon>Pseudomonadota</taxon>
        <taxon>Alphaproteobacteria</taxon>
        <taxon>Acetobacterales</taxon>
        <taxon>Roseomonadaceae</taxon>
        <taxon>Roseomonas</taxon>
    </lineage>
</organism>
<evidence type="ECO:0000256" key="8">
    <source>
        <dbReference type="SAM" id="MobiDB-lite"/>
    </source>
</evidence>
<feature type="region of interest" description="Disordered" evidence="8">
    <location>
        <begin position="51"/>
        <end position="79"/>
    </location>
</feature>
<feature type="region of interest" description="Disordered" evidence="8">
    <location>
        <begin position="116"/>
        <end position="135"/>
    </location>
</feature>
<comment type="function">
    <text evidence="7">Forms passive diffusion pores that allow small molecular weight hydrophilic materials across the outer membrane.</text>
</comment>
<evidence type="ECO:0000313" key="10">
    <source>
        <dbReference type="Proteomes" id="UP000831327"/>
    </source>
</evidence>
<feature type="chain" id="PRO_5044965849" description="Porin" evidence="7">
    <location>
        <begin position="26"/>
        <end position="560"/>
    </location>
</feature>
<evidence type="ECO:0000256" key="1">
    <source>
        <dbReference type="ARBA" id="ARBA00009521"/>
    </source>
</evidence>